<organism evidence="1 2">
    <name type="scientific">Brasilonema bromeliae SPC951</name>
    <dbReference type="NCBI Taxonomy" id="385972"/>
    <lineage>
        <taxon>Bacteria</taxon>
        <taxon>Bacillati</taxon>
        <taxon>Cyanobacteriota</taxon>
        <taxon>Cyanophyceae</taxon>
        <taxon>Nostocales</taxon>
        <taxon>Scytonemataceae</taxon>
        <taxon>Brasilonema</taxon>
        <taxon>Bromeliae group (in: Brasilonema)</taxon>
    </lineage>
</organism>
<sequence>MWANGAIKAANKDFGKGIITHFAAKRCQFPPAINFFTEIKWYNFLLLSFVFFTSPSKKRVMPQLYTVLACT</sequence>
<name>A0ABX1PCY5_9CYAN</name>
<dbReference type="Proteomes" id="UP000718564">
    <property type="component" value="Unassembled WGS sequence"/>
</dbReference>
<keyword evidence="2" id="KW-1185">Reference proteome</keyword>
<comment type="caution">
    <text evidence="1">The sequence shown here is derived from an EMBL/GenBank/DDBJ whole genome shotgun (WGS) entry which is preliminary data.</text>
</comment>
<evidence type="ECO:0000313" key="2">
    <source>
        <dbReference type="Proteomes" id="UP000718564"/>
    </source>
</evidence>
<accession>A0ABX1PCY5</accession>
<dbReference type="EMBL" id="QMEB01000248">
    <property type="protein sequence ID" value="NMG22347.1"/>
    <property type="molecule type" value="Genomic_DNA"/>
</dbReference>
<gene>
    <name evidence="1" type="ORF">DP116_23990</name>
</gene>
<reference evidence="1 2" key="1">
    <citation type="submission" date="2018-06" db="EMBL/GenBank/DDBJ databases">
        <title>Comparative genomics of Brasilonema spp. strains.</title>
        <authorList>
            <person name="Alvarenga D.O."/>
            <person name="Fiore M.F."/>
            <person name="Varani A.M."/>
        </authorList>
    </citation>
    <scope>NUCLEOTIDE SEQUENCE [LARGE SCALE GENOMIC DNA]</scope>
    <source>
        <strain evidence="1 2">SPC951</strain>
    </source>
</reference>
<proteinExistence type="predicted"/>
<protein>
    <submittedName>
        <fullName evidence="1">Uncharacterized protein</fullName>
    </submittedName>
</protein>
<evidence type="ECO:0000313" key="1">
    <source>
        <dbReference type="EMBL" id="NMG22347.1"/>
    </source>
</evidence>